<dbReference type="InterPro" id="IPR042197">
    <property type="entry name" value="Apaf_helical"/>
</dbReference>
<evidence type="ECO:0000259" key="5">
    <source>
        <dbReference type="Pfam" id="PF23598"/>
    </source>
</evidence>
<reference evidence="6" key="1">
    <citation type="submission" date="2024-03" db="EMBL/GenBank/DDBJ databases">
        <authorList>
            <consortium name="ELIXIR-Norway"/>
            <consortium name="Elixir Norway"/>
        </authorList>
    </citation>
    <scope>NUCLEOTIDE SEQUENCE</scope>
</reference>
<dbReference type="SUPFAM" id="SSF52540">
    <property type="entry name" value="P-loop containing nucleoside triphosphate hydrolases"/>
    <property type="match status" value="1"/>
</dbReference>
<evidence type="ECO:0000313" key="6">
    <source>
        <dbReference type="EMBL" id="CAK9872927.1"/>
    </source>
</evidence>
<dbReference type="Proteomes" id="UP001497522">
    <property type="component" value="Chromosome 3"/>
</dbReference>
<dbReference type="Pfam" id="PF00931">
    <property type="entry name" value="NB-ARC"/>
    <property type="match status" value="1"/>
</dbReference>
<dbReference type="Gene3D" id="1.10.8.430">
    <property type="entry name" value="Helical domain of apoptotic protease-activating factors"/>
    <property type="match status" value="1"/>
</dbReference>
<keyword evidence="7" id="KW-1185">Reference proteome</keyword>
<keyword evidence="1" id="KW-0677">Repeat</keyword>
<dbReference type="InterPro" id="IPR002182">
    <property type="entry name" value="NB-ARC"/>
</dbReference>
<proteinExistence type="predicted"/>
<dbReference type="InterPro" id="IPR036388">
    <property type="entry name" value="WH-like_DNA-bd_sf"/>
</dbReference>
<dbReference type="Gene3D" id="3.40.50.1820">
    <property type="entry name" value="alpha/beta hydrolase"/>
    <property type="match status" value="1"/>
</dbReference>
<dbReference type="PRINTS" id="PR00364">
    <property type="entry name" value="DISEASERSIST"/>
</dbReference>
<dbReference type="SUPFAM" id="SSF52058">
    <property type="entry name" value="L domain-like"/>
    <property type="match status" value="1"/>
</dbReference>
<dbReference type="Pfam" id="PF23559">
    <property type="entry name" value="WHD_DRP"/>
    <property type="match status" value="1"/>
</dbReference>
<evidence type="ECO:0000259" key="4">
    <source>
        <dbReference type="Pfam" id="PF23559"/>
    </source>
</evidence>
<dbReference type="PANTHER" id="PTHR36766:SF30">
    <property type="entry name" value="TIR-NBS TYPE DISEASE RESISTANCE PROTEIN-RELATED"/>
    <property type="match status" value="1"/>
</dbReference>
<dbReference type="Gene3D" id="3.80.10.10">
    <property type="entry name" value="Ribonuclease Inhibitor"/>
    <property type="match status" value="2"/>
</dbReference>
<dbReference type="Gene3D" id="3.40.50.300">
    <property type="entry name" value="P-loop containing nucleotide triphosphate hydrolases"/>
    <property type="match status" value="1"/>
</dbReference>
<protein>
    <recommendedName>
        <fullName evidence="8">NB-ARC domain-containing protein</fullName>
    </recommendedName>
</protein>
<dbReference type="InterPro" id="IPR032675">
    <property type="entry name" value="LRR_dom_sf"/>
</dbReference>
<dbReference type="PANTHER" id="PTHR36766">
    <property type="entry name" value="PLANT BROAD-SPECTRUM MILDEW RESISTANCE PROTEIN RPW8"/>
    <property type="match status" value="1"/>
</dbReference>
<gene>
    <name evidence="6" type="ORF">CSSPJE1EN2_LOCUS15497</name>
</gene>
<dbReference type="Pfam" id="PF23598">
    <property type="entry name" value="LRR_14"/>
    <property type="match status" value="1"/>
</dbReference>
<dbReference type="EMBL" id="OZ023704">
    <property type="protein sequence ID" value="CAK9872927.1"/>
    <property type="molecule type" value="Genomic_DNA"/>
</dbReference>
<dbReference type="InterPro" id="IPR055414">
    <property type="entry name" value="LRR_R13L4/SHOC2-like"/>
</dbReference>
<feature type="domain" description="Disease resistance protein winged helix" evidence="4">
    <location>
        <begin position="595"/>
        <end position="666"/>
    </location>
</feature>
<organism evidence="6 7">
    <name type="scientific">Sphagnum jensenii</name>
    <dbReference type="NCBI Taxonomy" id="128206"/>
    <lineage>
        <taxon>Eukaryota</taxon>
        <taxon>Viridiplantae</taxon>
        <taxon>Streptophyta</taxon>
        <taxon>Embryophyta</taxon>
        <taxon>Bryophyta</taxon>
        <taxon>Sphagnophytina</taxon>
        <taxon>Sphagnopsida</taxon>
        <taxon>Sphagnales</taxon>
        <taxon>Sphagnaceae</taxon>
        <taxon>Sphagnum</taxon>
    </lineage>
</organism>
<evidence type="ECO:0008006" key="8">
    <source>
        <dbReference type="Google" id="ProtNLM"/>
    </source>
</evidence>
<dbReference type="SUPFAM" id="SSF53474">
    <property type="entry name" value="alpha/beta-Hydrolases"/>
    <property type="match status" value="1"/>
</dbReference>
<feature type="domain" description="NB-ARC" evidence="3">
    <location>
        <begin position="352"/>
        <end position="502"/>
    </location>
</feature>
<evidence type="ECO:0000313" key="7">
    <source>
        <dbReference type="Proteomes" id="UP001497522"/>
    </source>
</evidence>
<dbReference type="InterPro" id="IPR027417">
    <property type="entry name" value="P-loop_NTPase"/>
</dbReference>
<feature type="domain" description="Disease resistance R13L4/SHOC-2-like LRR" evidence="5">
    <location>
        <begin position="751"/>
        <end position="833"/>
    </location>
</feature>
<accession>A0ABP1BCL3</accession>
<keyword evidence="2" id="KW-0611">Plant defense</keyword>
<dbReference type="Gene3D" id="1.10.10.10">
    <property type="entry name" value="Winged helix-like DNA-binding domain superfamily/Winged helix DNA-binding domain"/>
    <property type="match status" value="1"/>
</dbReference>
<dbReference type="InterPro" id="IPR029058">
    <property type="entry name" value="AB_hydrolase_fold"/>
</dbReference>
<name>A0ABP1BCL3_9BRYO</name>
<evidence type="ECO:0000259" key="3">
    <source>
        <dbReference type="Pfam" id="PF00931"/>
    </source>
</evidence>
<dbReference type="InterPro" id="IPR058922">
    <property type="entry name" value="WHD_DRP"/>
</dbReference>
<sequence length="1033" mass="117974">MLRTSNHFEGFSAGCLYMSWIEPPSMRPIFESDWPVHRLWPPPESNQTTELDVVLFHGLQVTANDSSDAWWSTWTQRGHDDVCWPQEWLLVDLGGAVRIFSISYNAHVVTSPHYHVSEIVDNLIQTLINRRYEWHHPIVLIGHGFGGLVLKSLVVKLKRESTIENHTDRLSKATAQHAKVFLRNVRGVAFYAVPHAGSSNFTEYVNELLRCYNRHHCGIMDNIRPWQRDMEQLSADFYRIVTENEISIYAFCEGRPMEGVGILVEFSSAQRLAGANSYRVEDANHMEVCKPPSKEHPSYTLLLDFIITCRKVERECDQPLQEVHDLPQTTFGLESYVEWVETLVTSEGSDAAPQYVGVWGMGGVGKTLLLQRLYGSPKVHGHFQGAKFIWLTVGQTPDRMALYRRLSEELGLKPGKNVNAEDYKLKLHSQFRWKRVFLVLDDVWQDKVFDSLDLAKGKGSVTLLSTRNKSLFKRASPHIEEVQMTPLSKEDSWSLFCVHAFRPPSNVPCELEALAQSMAEECQGLPLALKVIGRAMFGKTSPELQWKPLLKKLRESHMQERTVEEDLYERLKLGYDLLSEDDWHLKDCFLYFAAFAEDFEIYFEDILWHWIGVGLVPGNGRDDPRAVAFSLLNKLWRRSFIESNIEVQDIEHLLWFKLHDVMRDLAFYILENDGGTPPAKQLYLYRGGQNLEAFPQEWKTTLKQPSKALRLSLQMNNLESLPGRFNAPKLVSLLLGGNPIRFVPASFLSCFPNLRVLDLSYGEFDSLPEELGDLKDLVWLDLSFCMSLEILPDAVGKLHMLKVLKLIGCRKLEYLPSGVVDLTSLEVLNTTSCRKLTWAEHTPSGMARAESFGHVYRTMGALLEDICWLVALTKLSFSGMRGPEVELPHNISALTKLKVLHLDLNLKSVPAEMPYWFIQLQELGLWDLGSLEYLPRSFTHPGAFPALIKFRLCLPGLVEFPEVDEGALPKLRTLDFSYCSSLGSLPVSLEVLTSLRKLILFDCAETVEDSYRTNCEKSSIWRRFDIQCDRILG</sequence>
<evidence type="ECO:0000256" key="2">
    <source>
        <dbReference type="ARBA" id="ARBA00022821"/>
    </source>
</evidence>
<evidence type="ECO:0000256" key="1">
    <source>
        <dbReference type="ARBA" id="ARBA00022737"/>
    </source>
</evidence>